<evidence type="ECO:0000313" key="3">
    <source>
        <dbReference type="Proteomes" id="UP000780801"/>
    </source>
</evidence>
<protein>
    <submittedName>
        <fullName evidence="2">Uncharacterized protein</fullName>
    </submittedName>
</protein>
<dbReference type="AlphaFoldDB" id="A0A9P6FXD7"/>
<evidence type="ECO:0000313" key="2">
    <source>
        <dbReference type="EMBL" id="KAF9583620.1"/>
    </source>
</evidence>
<evidence type="ECO:0000256" key="1">
    <source>
        <dbReference type="SAM" id="MobiDB-lite"/>
    </source>
</evidence>
<keyword evidence="3" id="KW-1185">Reference proteome</keyword>
<feature type="compositionally biased region" description="Polar residues" evidence="1">
    <location>
        <begin position="172"/>
        <end position="182"/>
    </location>
</feature>
<feature type="compositionally biased region" description="Pro residues" evidence="1">
    <location>
        <begin position="43"/>
        <end position="52"/>
    </location>
</feature>
<feature type="region of interest" description="Disordered" evidence="1">
    <location>
        <begin position="162"/>
        <end position="182"/>
    </location>
</feature>
<dbReference type="Proteomes" id="UP000780801">
    <property type="component" value="Unassembled WGS sequence"/>
</dbReference>
<dbReference type="OrthoDB" id="2430277at2759"/>
<dbReference type="EMBL" id="JAABOA010000645">
    <property type="protein sequence ID" value="KAF9583620.1"/>
    <property type="molecule type" value="Genomic_DNA"/>
</dbReference>
<comment type="caution">
    <text evidence="2">The sequence shown here is derived from an EMBL/GenBank/DDBJ whole genome shotgun (WGS) entry which is preliminary data.</text>
</comment>
<reference evidence="2" key="1">
    <citation type="journal article" date="2020" name="Fungal Divers.">
        <title>Resolving the Mortierellaceae phylogeny through synthesis of multi-gene phylogenetics and phylogenomics.</title>
        <authorList>
            <person name="Vandepol N."/>
            <person name="Liber J."/>
            <person name="Desiro A."/>
            <person name="Na H."/>
            <person name="Kennedy M."/>
            <person name="Barry K."/>
            <person name="Grigoriev I.V."/>
            <person name="Miller A.N."/>
            <person name="O'Donnell K."/>
            <person name="Stajich J.E."/>
            <person name="Bonito G."/>
        </authorList>
    </citation>
    <scope>NUCLEOTIDE SEQUENCE</scope>
    <source>
        <strain evidence="2">KOD1015</strain>
    </source>
</reference>
<accession>A0A9P6FXD7</accession>
<name>A0A9P6FXD7_9FUNG</name>
<feature type="region of interest" description="Disordered" evidence="1">
    <location>
        <begin position="1"/>
        <end position="117"/>
    </location>
</feature>
<proteinExistence type="predicted"/>
<organism evidence="2 3">
    <name type="scientific">Lunasporangiospora selenospora</name>
    <dbReference type="NCBI Taxonomy" id="979761"/>
    <lineage>
        <taxon>Eukaryota</taxon>
        <taxon>Fungi</taxon>
        <taxon>Fungi incertae sedis</taxon>
        <taxon>Mucoromycota</taxon>
        <taxon>Mortierellomycotina</taxon>
        <taxon>Mortierellomycetes</taxon>
        <taxon>Mortierellales</taxon>
        <taxon>Mortierellaceae</taxon>
        <taxon>Lunasporangiospora</taxon>
    </lineage>
</organism>
<gene>
    <name evidence="2" type="ORF">BGW38_009021</name>
</gene>
<sequence length="182" mass="19009">MPDRGLPTTGSVSVAAGSPPRGALAVSTTPGRAAAFAAHKLAGPPPPPPPPRLNGATSPRLIPRGVSPHFAASPPSPVNPRPIFDEFNRSKPGLAPQRPLSPMNLTRQSDPPATEGRWTFKSTVDLPIPRPYQDLGIRTYPSGNTTGSSILFDHTAIVTVGRMAPPPPQPPSVTTVGNGRIY</sequence>